<accession>A0A5B8IIB5</accession>
<feature type="compositionally biased region" description="Basic residues" evidence="1">
    <location>
        <begin position="17"/>
        <end position="28"/>
    </location>
</feature>
<evidence type="ECO:0000313" key="2">
    <source>
        <dbReference type="EMBL" id="QDY52305.1"/>
    </source>
</evidence>
<evidence type="ECO:0000256" key="1">
    <source>
        <dbReference type="SAM" id="MobiDB-lite"/>
    </source>
</evidence>
<organism evidence="2">
    <name type="scientific">Mimiviridae sp. ChoanoV1</name>
    <dbReference type="NCBI Taxonomy" id="2596887"/>
    <lineage>
        <taxon>Viruses</taxon>
        <taxon>Varidnaviria</taxon>
        <taxon>Bamfordvirae</taxon>
        <taxon>Nucleocytoviricota</taxon>
        <taxon>Megaviricetes</taxon>
        <taxon>Imitervirales</taxon>
        <taxon>Schizomimiviridae</taxon>
    </lineage>
</organism>
<feature type="region of interest" description="Disordered" evidence="1">
    <location>
        <begin position="1"/>
        <end position="28"/>
    </location>
</feature>
<reference evidence="2" key="1">
    <citation type="submission" date="2018-11" db="EMBL/GenBank/DDBJ databases">
        <title>A distinct lineage of giant viruses engineers rhodopsin photosystems in predatory marine eukaryotes.</title>
        <authorList>
            <person name="Needham D.M."/>
            <person name="Yoshizawa S."/>
            <person name="Hosaka T."/>
            <person name="Poirier C."/>
            <person name="Choi C.-J."/>
            <person name="Hehenberger E."/>
            <person name="Irwin N.A.T."/>
            <person name="Wilken S."/>
            <person name="Yung C.-M."/>
            <person name="Bachy C."/>
            <person name="Kurihara R."/>
            <person name="Nakajima Y."/>
            <person name="Kojima K."/>
            <person name="Kimura-Someya T."/>
            <person name="Leonard G."/>
            <person name="Malmstrom R.R."/>
            <person name="Mende D."/>
            <person name="Olson D.K."/>
            <person name="Sudo Y."/>
            <person name="Sudek S."/>
            <person name="Richards T.A."/>
            <person name="DeLong E.F."/>
            <person name="Keeling P.J."/>
            <person name="Santoro A.E."/>
            <person name="Shirouzu M."/>
            <person name="Iwasaki W."/>
            <person name="Worden A.Z."/>
        </authorList>
    </citation>
    <scope>NUCLEOTIDE SEQUENCE</scope>
</reference>
<dbReference type="EMBL" id="MK250090">
    <property type="protein sequence ID" value="QDY52305.1"/>
    <property type="molecule type" value="Genomic_DNA"/>
</dbReference>
<name>A0A5B8IIB5_9VIRU</name>
<gene>
    <name evidence="2" type="ORF">6_17</name>
</gene>
<proteinExistence type="predicted"/>
<protein>
    <submittedName>
        <fullName evidence="2">Uncharacterized protein</fullName>
    </submittedName>
</protein>
<sequence>MSKKTRTRTGTGTRTRTINKKSKVKVKSKAKPKPKIGAVCTEHSWVMEGCTCSTNGFYVCSICGATKSKTGRCPGIHGNYQSEQGRNDIITTCGWCGTVVS</sequence>